<proteinExistence type="predicted"/>
<organism evidence="1 2">
    <name type="scientific">Kroppenstedtia eburnea</name>
    <dbReference type="NCBI Taxonomy" id="714067"/>
    <lineage>
        <taxon>Bacteria</taxon>
        <taxon>Bacillati</taxon>
        <taxon>Bacillota</taxon>
        <taxon>Bacilli</taxon>
        <taxon>Bacillales</taxon>
        <taxon>Thermoactinomycetaceae</taxon>
        <taxon>Kroppenstedtia</taxon>
    </lineage>
</organism>
<keyword evidence="2" id="KW-1185">Reference proteome</keyword>
<accession>A0A1N7KWQ1</accession>
<evidence type="ECO:0008006" key="3">
    <source>
        <dbReference type="Google" id="ProtNLM"/>
    </source>
</evidence>
<gene>
    <name evidence="1" type="ORF">SAMN05421790_103306</name>
</gene>
<protein>
    <recommendedName>
        <fullName evidence="3">YmaF family protein</fullName>
    </recommendedName>
</protein>
<dbReference type="AlphaFoldDB" id="A0A1N7KWQ1"/>
<sequence>MSKEEQPIKPAKGNPHKHEFKMVFYEMDGHMAHHPPVPHAHPFKGETSFNVGHLHHLAGRTAIAEDTPGHVHHYRERPLSMMDMCITLKG</sequence>
<reference evidence="2" key="1">
    <citation type="submission" date="2017-01" db="EMBL/GenBank/DDBJ databases">
        <authorList>
            <person name="Varghese N."/>
            <person name="Submissions S."/>
        </authorList>
    </citation>
    <scope>NUCLEOTIDE SEQUENCE [LARGE SCALE GENOMIC DNA]</scope>
    <source>
        <strain evidence="2">DSM 45196</strain>
    </source>
</reference>
<evidence type="ECO:0000313" key="1">
    <source>
        <dbReference type="EMBL" id="SIS65840.1"/>
    </source>
</evidence>
<dbReference type="Proteomes" id="UP000186795">
    <property type="component" value="Unassembled WGS sequence"/>
</dbReference>
<dbReference type="EMBL" id="FTOD01000003">
    <property type="protein sequence ID" value="SIS65840.1"/>
    <property type="molecule type" value="Genomic_DNA"/>
</dbReference>
<evidence type="ECO:0000313" key="2">
    <source>
        <dbReference type="Proteomes" id="UP000186795"/>
    </source>
</evidence>
<name>A0A1N7KWQ1_9BACL</name>